<keyword evidence="2" id="KW-1185">Reference proteome</keyword>
<gene>
    <name evidence="1" type="ORF">BTN85_1218</name>
</gene>
<protein>
    <submittedName>
        <fullName evidence="1">Uncharacterized protein</fullName>
    </submittedName>
</protein>
<dbReference type="AlphaFoldDB" id="A0A1Q6DWI3"/>
<sequence length="55" mass="6242">MAYIKANATIELESIILMAKVNKKFFWSMISLIEGVAELSILSFHQDELLLAVEE</sequence>
<dbReference type="EMBL" id="MSDW01000001">
    <property type="protein sequence ID" value="OKY78719.1"/>
    <property type="molecule type" value="Genomic_DNA"/>
</dbReference>
<evidence type="ECO:0000313" key="2">
    <source>
        <dbReference type="Proteomes" id="UP000185744"/>
    </source>
</evidence>
<organism evidence="1 2">
    <name type="scientific">Methanohalarchaeum thermophilum</name>
    <dbReference type="NCBI Taxonomy" id="1903181"/>
    <lineage>
        <taxon>Archaea</taxon>
        <taxon>Methanobacteriati</taxon>
        <taxon>Methanobacteriota</taxon>
        <taxon>Methanonatronarchaeia</taxon>
        <taxon>Methanonatronarchaeales</taxon>
        <taxon>Methanonatronarchaeaceae</taxon>
        <taxon>Candidatus Methanohalarchaeum</taxon>
    </lineage>
</organism>
<dbReference type="Proteomes" id="UP000185744">
    <property type="component" value="Unassembled WGS sequence"/>
</dbReference>
<accession>A0A1Q6DWI3</accession>
<dbReference type="InParanoid" id="A0A1Q6DWI3"/>
<reference evidence="1" key="1">
    <citation type="submission" date="2016-12" db="EMBL/GenBank/DDBJ databases">
        <title>Discovery of methanogenic haloarchaea.</title>
        <authorList>
            <person name="Sorokin D.Y."/>
            <person name="Makarova K.S."/>
            <person name="Abbas B."/>
            <person name="Ferrer M."/>
            <person name="Golyshin P.N."/>
        </authorList>
    </citation>
    <scope>NUCLEOTIDE SEQUENCE [LARGE SCALE GENOMIC DNA]</scope>
    <source>
        <strain evidence="1">HMET1</strain>
    </source>
</reference>
<evidence type="ECO:0000313" key="1">
    <source>
        <dbReference type="EMBL" id="OKY78719.1"/>
    </source>
</evidence>
<comment type="caution">
    <text evidence="1">The sequence shown here is derived from an EMBL/GenBank/DDBJ whole genome shotgun (WGS) entry which is preliminary data.</text>
</comment>
<proteinExistence type="predicted"/>
<name>A0A1Q6DWI3_METT1</name>